<dbReference type="AlphaFoldDB" id="A0A6A6ANZ1"/>
<organism evidence="1 2">
    <name type="scientific">Dothidotthia symphoricarpi CBS 119687</name>
    <dbReference type="NCBI Taxonomy" id="1392245"/>
    <lineage>
        <taxon>Eukaryota</taxon>
        <taxon>Fungi</taxon>
        <taxon>Dikarya</taxon>
        <taxon>Ascomycota</taxon>
        <taxon>Pezizomycotina</taxon>
        <taxon>Dothideomycetes</taxon>
        <taxon>Pleosporomycetidae</taxon>
        <taxon>Pleosporales</taxon>
        <taxon>Dothidotthiaceae</taxon>
        <taxon>Dothidotthia</taxon>
    </lineage>
</organism>
<dbReference type="GeneID" id="54402731"/>
<dbReference type="Proteomes" id="UP000799771">
    <property type="component" value="Unassembled WGS sequence"/>
</dbReference>
<reference evidence="1" key="1">
    <citation type="journal article" date="2020" name="Stud. Mycol.">
        <title>101 Dothideomycetes genomes: a test case for predicting lifestyles and emergence of pathogens.</title>
        <authorList>
            <person name="Haridas S."/>
            <person name="Albert R."/>
            <person name="Binder M."/>
            <person name="Bloem J."/>
            <person name="Labutti K."/>
            <person name="Salamov A."/>
            <person name="Andreopoulos B."/>
            <person name="Baker S."/>
            <person name="Barry K."/>
            <person name="Bills G."/>
            <person name="Bluhm B."/>
            <person name="Cannon C."/>
            <person name="Castanera R."/>
            <person name="Culley D."/>
            <person name="Daum C."/>
            <person name="Ezra D."/>
            <person name="Gonzalez J."/>
            <person name="Henrissat B."/>
            <person name="Kuo A."/>
            <person name="Liang C."/>
            <person name="Lipzen A."/>
            <person name="Lutzoni F."/>
            <person name="Magnuson J."/>
            <person name="Mondo S."/>
            <person name="Nolan M."/>
            <person name="Ohm R."/>
            <person name="Pangilinan J."/>
            <person name="Park H.-J."/>
            <person name="Ramirez L."/>
            <person name="Alfaro M."/>
            <person name="Sun H."/>
            <person name="Tritt A."/>
            <person name="Yoshinaga Y."/>
            <person name="Zwiers L.-H."/>
            <person name="Turgeon B."/>
            <person name="Goodwin S."/>
            <person name="Spatafora J."/>
            <person name="Crous P."/>
            <person name="Grigoriev I."/>
        </authorList>
    </citation>
    <scope>NUCLEOTIDE SEQUENCE</scope>
    <source>
        <strain evidence="1">CBS 119687</strain>
    </source>
</reference>
<protein>
    <submittedName>
        <fullName evidence="1">Uncharacterized protein</fullName>
    </submittedName>
</protein>
<accession>A0A6A6ANZ1</accession>
<gene>
    <name evidence="1" type="ORF">P153DRAFT_169217</name>
</gene>
<evidence type="ECO:0000313" key="2">
    <source>
        <dbReference type="Proteomes" id="UP000799771"/>
    </source>
</evidence>
<dbReference type="RefSeq" id="XP_033527041.1">
    <property type="nucleotide sequence ID" value="XM_033662299.1"/>
</dbReference>
<dbReference type="EMBL" id="ML977500">
    <property type="protein sequence ID" value="KAF2132654.1"/>
    <property type="molecule type" value="Genomic_DNA"/>
</dbReference>
<proteinExistence type="predicted"/>
<name>A0A6A6ANZ1_9PLEO</name>
<evidence type="ECO:0000313" key="1">
    <source>
        <dbReference type="EMBL" id="KAF2132654.1"/>
    </source>
</evidence>
<keyword evidence="2" id="KW-1185">Reference proteome</keyword>
<sequence>MPRAPSSSLVNSTYPATGDIQARVRYHRCCCTKSLPFFVSIVILGSMAGKCLPQSCTASTLTARLTALPDVVPFASWIAARRTSKVSRITTHRRCIFLKDVGQYRLADDSCSWAPLVPSLSSYATVVILAAVTCIHNVLAQLACRSRMYATLGRRSTGMNTPSDRHATHPRTTRLVARTREHHQDPVVVLGFLQPKNLCRNEFPILPFNVPLLTILSFWPRVPLIPTITLFSSLRCHTSVSCLG</sequence>